<dbReference type="OrthoDB" id="2684236at2759"/>
<protein>
    <submittedName>
        <fullName evidence="1">Uncharacterized protein</fullName>
    </submittedName>
</protein>
<accession>A0A1X2I5P6</accession>
<proteinExistence type="predicted"/>
<organism evidence="1 2">
    <name type="scientific">Absidia repens</name>
    <dbReference type="NCBI Taxonomy" id="90262"/>
    <lineage>
        <taxon>Eukaryota</taxon>
        <taxon>Fungi</taxon>
        <taxon>Fungi incertae sedis</taxon>
        <taxon>Mucoromycota</taxon>
        <taxon>Mucoromycotina</taxon>
        <taxon>Mucoromycetes</taxon>
        <taxon>Mucorales</taxon>
        <taxon>Cunninghamellaceae</taxon>
        <taxon>Absidia</taxon>
    </lineage>
</organism>
<gene>
    <name evidence="1" type="ORF">BCR42DRAFT_470366</name>
</gene>
<name>A0A1X2I5P6_9FUNG</name>
<evidence type="ECO:0000313" key="1">
    <source>
        <dbReference type="EMBL" id="ORZ09932.1"/>
    </source>
</evidence>
<sequence length="437" mass="51109">MTQLKFQQAPPPTEKDMMPTLNKVVTARNCYYYLALIERFWRGMDAMTRDQQRLYLARAEFRYFLWVRAFDAKRMPTPPLDIAFMWHTHLLSPLRSYEDLALRIPSARSVLNTNMPLENLHREKNGPTKDTLMKWERIFGATGEPYELNANNMVYGNYCNACILCKHEIRLPWTTYVGYRYGENTTPFDHPCGINRQINFLDVARMKLEYDLTPKGDTGPPVAGTLLDPSGIPRQKPNTMVPLIVPLVHIEPQNEMDYSYELQIEDKLKSLGKKYEYDANELLYAIRTCYQGNPSPFSVDLIHAVARQRKFYDAAISMDWSTANAFASAIRRYHDFLMLMKKDSSLVAVPTIEIDCAWHTHMLFSGPYRQFTRNYLERVINHDDTIPEPSLKKFTSDTCRAWTLSPTRYWIAVRKKKEILKKTFALFFEIHFIFTLL</sequence>
<dbReference type="PANTHER" id="PTHR34365:SF7">
    <property type="entry name" value="GLYCINE-RICH DOMAIN-CONTAINING PROTEIN 1"/>
    <property type="match status" value="1"/>
</dbReference>
<evidence type="ECO:0000313" key="2">
    <source>
        <dbReference type="Proteomes" id="UP000193560"/>
    </source>
</evidence>
<comment type="caution">
    <text evidence="1">The sequence shown here is derived from an EMBL/GenBank/DDBJ whole genome shotgun (WGS) entry which is preliminary data.</text>
</comment>
<dbReference type="InterPro" id="IPR009836">
    <property type="entry name" value="GRDP-like"/>
</dbReference>
<dbReference type="PANTHER" id="PTHR34365">
    <property type="entry name" value="ENOLASE (DUF1399)"/>
    <property type="match status" value="1"/>
</dbReference>
<keyword evidence="2" id="KW-1185">Reference proteome</keyword>
<reference evidence="1 2" key="1">
    <citation type="submission" date="2016-07" db="EMBL/GenBank/DDBJ databases">
        <title>Pervasive Adenine N6-methylation of Active Genes in Fungi.</title>
        <authorList>
            <consortium name="DOE Joint Genome Institute"/>
            <person name="Mondo S.J."/>
            <person name="Dannebaum R.O."/>
            <person name="Kuo R.C."/>
            <person name="Labutti K."/>
            <person name="Haridas S."/>
            <person name="Kuo A."/>
            <person name="Salamov A."/>
            <person name="Ahrendt S.R."/>
            <person name="Lipzen A."/>
            <person name="Sullivan W."/>
            <person name="Andreopoulos W.B."/>
            <person name="Clum A."/>
            <person name="Lindquist E."/>
            <person name="Daum C."/>
            <person name="Ramamoorthy G.K."/>
            <person name="Gryganskyi A."/>
            <person name="Culley D."/>
            <person name="Magnuson J.K."/>
            <person name="James T.Y."/>
            <person name="O'Malley M.A."/>
            <person name="Stajich J.E."/>
            <person name="Spatafora J.W."/>
            <person name="Visel A."/>
            <person name="Grigoriev I.V."/>
        </authorList>
    </citation>
    <scope>NUCLEOTIDE SEQUENCE [LARGE SCALE GENOMIC DNA]</scope>
    <source>
        <strain evidence="1 2">NRRL 1336</strain>
    </source>
</reference>
<dbReference type="Pfam" id="PF07173">
    <property type="entry name" value="GRDP-like"/>
    <property type="match status" value="1"/>
</dbReference>
<dbReference type="Proteomes" id="UP000193560">
    <property type="component" value="Unassembled WGS sequence"/>
</dbReference>
<dbReference type="EMBL" id="MCGE01000026">
    <property type="protein sequence ID" value="ORZ09932.1"/>
    <property type="molecule type" value="Genomic_DNA"/>
</dbReference>
<dbReference type="AlphaFoldDB" id="A0A1X2I5P6"/>
<dbReference type="STRING" id="90262.A0A1X2I5P6"/>